<protein>
    <submittedName>
        <fullName evidence="2">Uncharacterized protein</fullName>
    </submittedName>
</protein>
<evidence type="ECO:0000313" key="2">
    <source>
        <dbReference type="EMBL" id="ODV79935.1"/>
    </source>
</evidence>
<reference evidence="3" key="1">
    <citation type="submission" date="2016-05" db="EMBL/GenBank/DDBJ databases">
        <title>Comparative genomics of biotechnologically important yeasts.</title>
        <authorList>
            <consortium name="DOE Joint Genome Institute"/>
            <person name="Riley R."/>
            <person name="Haridas S."/>
            <person name="Wolfe K.H."/>
            <person name="Lopes M.R."/>
            <person name="Hittinger C.T."/>
            <person name="Goker M."/>
            <person name="Salamov A."/>
            <person name="Wisecaver J."/>
            <person name="Long T.M."/>
            <person name="Aerts A.L."/>
            <person name="Barry K."/>
            <person name="Choi C."/>
            <person name="Clum A."/>
            <person name="Coughlan A.Y."/>
            <person name="Deshpande S."/>
            <person name="Douglass A.P."/>
            <person name="Hanson S.J."/>
            <person name="Klenk H.-P."/>
            <person name="Labutti K."/>
            <person name="Lapidus A."/>
            <person name="Lindquist E."/>
            <person name="Lipzen A."/>
            <person name="Meier-Kolthoff J.P."/>
            <person name="Ohm R.A."/>
            <person name="Otillar R.P."/>
            <person name="Pangilinan J."/>
            <person name="Peng Y."/>
            <person name="Rokas A."/>
            <person name="Rosa C.A."/>
            <person name="Scheuner C."/>
            <person name="Sibirny A.A."/>
            <person name="Slot J.C."/>
            <person name="Stielow J.B."/>
            <person name="Sun H."/>
            <person name="Kurtzman C.P."/>
            <person name="Blackwell M."/>
            <person name="Grigoriev I.V."/>
            <person name="Jeffries T.W."/>
        </authorList>
    </citation>
    <scope>NUCLEOTIDE SEQUENCE [LARGE SCALE GENOMIC DNA]</scope>
    <source>
        <strain evidence="3">NRRL Y-17324</strain>
    </source>
</reference>
<organism evidence="2 3">
    <name type="scientific">Suhomyces tanzawaensis NRRL Y-17324</name>
    <dbReference type="NCBI Taxonomy" id="984487"/>
    <lineage>
        <taxon>Eukaryota</taxon>
        <taxon>Fungi</taxon>
        <taxon>Dikarya</taxon>
        <taxon>Ascomycota</taxon>
        <taxon>Saccharomycotina</taxon>
        <taxon>Pichiomycetes</taxon>
        <taxon>Debaryomycetaceae</taxon>
        <taxon>Suhomyces</taxon>
    </lineage>
</organism>
<gene>
    <name evidence="2" type="ORF">CANTADRAFT_219388</name>
</gene>
<dbReference type="Proteomes" id="UP000094285">
    <property type="component" value="Unassembled WGS sequence"/>
</dbReference>
<evidence type="ECO:0000256" key="1">
    <source>
        <dbReference type="SAM" id="MobiDB-lite"/>
    </source>
</evidence>
<accession>A0A1E4SK90</accession>
<evidence type="ECO:0000313" key="3">
    <source>
        <dbReference type="Proteomes" id="UP000094285"/>
    </source>
</evidence>
<feature type="region of interest" description="Disordered" evidence="1">
    <location>
        <begin position="1"/>
        <end position="40"/>
    </location>
</feature>
<proteinExistence type="predicted"/>
<dbReference type="AlphaFoldDB" id="A0A1E4SK90"/>
<sequence>MQNNLRRTRARARFPGNEPRNALGTDRQPIPPRGSHSSPCSLLSCNRRRQSGWWRIHHLASRASWPRCARASSTTATLLISEVPRALATPHHHQRAPVFPISHVLVNRPPPFQNWSCRFRLRGNGSHRRFLDYDQNVDAITTLVLISLLGGLRSAPRLPTMPSQAHTSHCLVIRLVIRELPHANHPGTVVGPRQFSGAATQSWPLGCNCVQTWHSEGRNVPGSCRCFDECGYETLKDRDECSSLMARTLAHREPTASIGLLVS</sequence>
<dbReference type="RefSeq" id="XP_020065057.1">
    <property type="nucleotide sequence ID" value="XM_020206760.1"/>
</dbReference>
<keyword evidence="3" id="KW-1185">Reference proteome</keyword>
<dbReference type="EMBL" id="KV453911">
    <property type="protein sequence ID" value="ODV79935.1"/>
    <property type="molecule type" value="Genomic_DNA"/>
</dbReference>
<name>A0A1E4SK90_9ASCO</name>
<dbReference type="GeneID" id="30980897"/>
<feature type="compositionally biased region" description="Basic residues" evidence="1">
    <location>
        <begin position="1"/>
        <end position="12"/>
    </location>
</feature>